<keyword evidence="6 8" id="KW-0472">Membrane</keyword>
<dbReference type="GO" id="GO:0008076">
    <property type="term" value="C:voltage-gated potassium channel complex"/>
    <property type="evidence" value="ECO:0007669"/>
    <property type="project" value="InterPro"/>
</dbReference>
<dbReference type="AlphaFoldDB" id="A0A918MPE8"/>
<dbReference type="Proteomes" id="UP000628984">
    <property type="component" value="Unassembled WGS sequence"/>
</dbReference>
<evidence type="ECO:0000256" key="7">
    <source>
        <dbReference type="ARBA" id="ARBA00023303"/>
    </source>
</evidence>
<keyword evidence="2" id="KW-0813">Transport</keyword>
<dbReference type="Pfam" id="PF07885">
    <property type="entry name" value="Ion_trans_2"/>
    <property type="match status" value="1"/>
</dbReference>
<evidence type="ECO:0000256" key="2">
    <source>
        <dbReference type="ARBA" id="ARBA00022448"/>
    </source>
</evidence>
<organism evidence="10 11">
    <name type="scientific">Gemmobacter lanyuensis</name>
    <dbReference type="NCBI Taxonomy" id="1054497"/>
    <lineage>
        <taxon>Bacteria</taxon>
        <taxon>Pseudomonadati</taxon>
        <taxon>Pseudomonadota</taxon>
        <taxon>Alphaproteobacteria</taxon>
        <taxon>Rhodobacterales</taxon>
        <taxon>Paracoccaceae</taxon>
        <taxon>Gemmobacter</taxon>
    </lineage>
</organism>
<feature type="domain" description="Potassium channel" evidence="9">
    <location>
        <begin position="141"/>
        <end position="214"/>
    </location>
</feature>
<accession>A0A918MPE8</accession>
<dbReference type="InterPro" id="IPR027359">
    <property type="entry name" value="Volt_channel_dom_sf"/>
</dbReference>
<keyword evidence="3 8" id="KW-0812">Transmembrane</keyword>
<reference evidence="10" key="1">
    <citation type="journal article" date="2014" name="Int. J. Syst. Evol. Microbiol.">
        <title>Complete genome sequence of Corynebacterium casei LMG S-19264T (=DSM 44701T), isolated from a smear-ripened cheese.</title>
        <authorList>
            <consortium name="US DOE Joint Genome Institute (JGI-PGF)"/>
            <person name="Walter F."/>
            <person name="Albersmeier A."/>
            <person name="Kalinowski J."/>
            <person name="Ruckert C."/>
        </authorList>
    </citation>
    <scope>NUCLEOTIDE SEQUENCE</scope>
    <source>
        <strain evidence="10">KCTC 23714</strain>
    </source>
</reference>
<evidence type="ECO:0000313" key="11">
    <source>
        <dbReference type="Proteomes" id="UP000628984"/>
    </source>
</evidence>
<feature type="transmembrane region" description="Helical" evidence="8">
    <location>
        <begin position="133"/>
        <end position="152"/>
    </location>
</feature>
<keyword evidence="4 8" id="KW-1133">Transmembrane helix</keyword>
<evidence type="ECO:0000313" key="10">
    <source>
        <dbReference type="EMBL" id="GGW44449.1"/>
    </source>
</evidence>
<dbReference type="SUPFAM" id="SSF81324">
    <property type="entry name" value="Voltage-gated potassium channels"/>
    <property type="match status" value="1"/>
</dbReference>
<keyword evidence="11" id="KW-1185">Reference proteome</keyword>
<sequence>MKERLIELYEGETPRGVRFRYALLIFDITTILFLVGSSFTHHGLAVEIADAVIGLAIVADFTARLWISRNRLGELLHPAGVADLVVIASLLAPLAGEGLAFLRVARMLRLLRSYRLLSRLRQDFAFFRRNEQTIVAVTNLAVFVFVMTALVYETQHQTNDKIQNYVDALYFTVTTLTTTGFGDVTLNGSAGKLISVLIMIFGVSLFLRLVQVLFRPRKVEFECPGCGLNRHEQDAVHCKACGRLLHIVNEGED</sequence>
<dbReference type="GO" id="GO:0001508">
    <property type="term" value="P:action potential"/>
    <property type="evidence" value="ECO:0007669"/>
    <property type="project" value="TreeGrafter"/>
</dbReference>
<dbReference type="Gene3D" id="1.20.120.350">
    <property type="entry name" value="Voltage-gated potassium channels. Chain C"/>
    <property type="match status" value="1"/>
</dbReference>
<evidence type="ECO:0000256" key="4">
    <source>
        <dbReference type="ARBA" id="ARBA00022989"/>
    </source>
</evidence>
<dbReference type="PANTHER" id="PTHR11537:SF254">
    <property type="entry name" value="POTASSIUM VOLTAGE-GATED CHANNEL PROTEIN SHAB"/>
    <property type="match status" value="1"/>
</dbReference>
<gene>
    <name evidence="10" type="ORF">GCM10011452_35880</name>
</gene>
<evidence type="ECO:0000256" key="5">
    <source>
        <dbReference type="ARBA" id="ARBA00023065"/>
    </source>
</evidence>
<evidence type="ECO:0000256" key="1">
    <source>
        <dbReference type="ARBA" id="ARBA00004141"/>
    </source>
</evidence>
<dbReference type="InterPro" id="IPR013099">
    <property type="entry name" value="K_chnl_dom"/>
</dbReference>
<keyword evidence="5" id="KW-0406">Ion transport</keyword>
<dbReference type="InterPro" id="IPR028325">
    <property type="entry name" value="VG_K_chnl"/>
</dbReference>
<evidence type="ECO:0000256" key="6">
    <source>
        <dbReference type="ARBA" id="ARBA00023136"/>
    </source>
</evidence>
<protein>
    <submittedName>
        <fullName evidence="10">Ion transporter</fullName>
    </submittedName>
</protein>
<name>A0A918MPE8_9RHOB</name>
<feature type="transmembrane region" description="Helical" evidence="8">
    <location>
        <begin position="21"/>
        <end position="42"/>
    </location>
</feature>
<comment type="caution">
    <text evidence="10">The sequence shown here is derived from an EMBL/GenBank/DDBJ whole genome shotgun (WGS) entry which is preliminary data.</text>
</comment>
<comment type="subcellular location">
    <subcellularLocation>
        <location evidence="1">Membrane</location>
        <topology evidence="1">Multi-pass membrane protein</topology>
    </subcellularLocation>
</comment>
<dbReference type="GO" id="GO:0005249">
    <property type="term" value="F:voltage-gated potassium channel activity"/>
    <property type="evidence" value="ECO:0007669"/>
    <property type="project" value="InterPro"/>
</dbReference>
<dbReference type="RefSeq" id="WP_189635262.1">
    <property type="nucleotide sequence ID" value="NZ_BMYQ01000017.1"/>
</dbReference>
<reference evidence="10" key="2">
    <citation type="submission" date="2020-09" db="EMBL/GenBank/DDBJ databases">
        <authorList>
            <person name="Sun Q."/>
            <person name="Kim S."/>
        </authorList>
    </citation>
    <scope>NUCLEOTIDE SEQUENCE</scope>
    <source>
        <strain evidence="10">KCTC 23714</strain>
    </source>
</reference>
<dbReference type="PANTHER" id="PTHR11537">
    <property type="entry name" value="VOLTAGE-GATED POTASSIUM CHANNEL"/>
    <property type="match status" value="1"/>
</dbReference>
<evidence type="ECO:0000259" key="9">
    <source>
        <dbReference type="Pfam" id="PF07885"/>
    </source>
</evidence>
<feature type="transmembrane region" description="Helical" evidence="8">
    <location>
        <begin position="79"/>
        <end position="102"/>
    </location>
</feature>
<feature type="transmembrane region" description="Helical" evidence="8">
    <location>
        <begin position="193"/>
        <end position="210"/>
    </location>
</feature>
<evidence type="ECO:0000256" key="3">
    <source>
        <dbReference type="ARBA" id="ARBA00022692"/>
    </source>
</evidence>
<keyword evidence="7" id="KW-0407">Ion channel</keyword>
<evidence type="ECO:0000256" key="8">
    <source>
        <dbReference type="SAM" id="Phobius"/>
    </source>
</evidence>
<dbReference type="Gene3D" id="1.10.287.70">
    <property type="match status" value="1"/>
</dbReference>
<dbReference type="EMBL" id="BMYQ01000017">
    <property type="protein sequence ID" value="GGW44449.1"/>
    <property type="molecule type" value="Genomic_DNA"/>
</dbReference>
<proteinExistence type="predicted"/>